<dbReference type="Pfam" id="PF00550">
    <property type="entry name" value="PP-binding"/>
    <property type="match status" value="1"/>
</dbReference>
<feature type="domain" description="Carrier" evidence="3">
    <location>
        <begin position="364"/>
        <end position="432"/>
    </location>
</feature>
<dbReference type="InterPro" id="IPR057326">
    <property type="entry name" value="KR_dom"/>
</dbReference>
<evidence type="ECO:0000259" key="3">
    <source>
        <dbReference type="PROSITE" id="PS50075"/>
    </source>
</evidence>
<dbReference type="PANTHER" id="PTHR43775:SF18">
    <property type="entry name" value="ENZYME, PUTATIVE (JCVI)-RELATED"/>
    <property type="match status" value="1"/>
</dbReference>
<dbReference type="InterPro" id="IPR009081">
    <property type="entry name" value="PP-bd_ACP"/>
</dbReference>
<evidence type="ECO:0000313" key="5">
    <source>
        <dbReference type="Proteomes" id="UP000231358"/>
    </source>
</evidence>
<dbReference type="EMBL" id="NEXV01000702">
    <property type="protein sequence ID" value="PIG79195.1"/>
    <property type="molecule type" value="Genomic_DNA"/>
</dbReference>
<comment type="caution">
    <text evidence="4">The sequence shown here is derived from an EMBL/GenBank/DDBJ whole genome shotgun (WGS) entry which is preliminary data.</text>
</comment>
<dbReference type="GO" id="GO:0031177">
    <property type="term" value="F:phosphopantetheine binding"/>
    <property type="evidence" value="ECO:0007669"/>
    <property type="project" value="InterPro"/>
</dbReference>
<dbReference type="Gene3D" id="1.10.1200.10">
    <property type="entry name" value="ACP-like"/>
    <property type="match status" value="1"/>
</dbReference>
<dbReference type="PANTHER" id="PTHR43775">
    <property type="entry name" value="FATTY ACID SYNTHASE"/>
    <property type="match status" value="1"/>
</dbReference>
<dbReference type="InterPro" id="IPR050091">
    <property type="entry name" value="PKS_NRPS_Biosynth_Enz"/>
</dbReference>
<dbReference type="Gene3D" id="3.40.50.720">
    <property type="entry name" value="NAD(P)-binding Rossmann-like Domain"/>
    <property type="match status" value="1"/>
</dbReference>
<dbReference type="SUPFAM" id="SSF51735">
    <property type="entry name" value="NAD(P)-binding Rossmann-fold domains"/>
    <property type="match status" value="1"/>
</dbReference>
<proteinExistence type="predicted"/>
<dbReference type="GO" id="GO:0044550">
    <property type="term" value="P:secondary metabolite biosynthetic process"/>
    <property type="evidence" value="ECO:0007669"/>
    <property type="project" value="TreeGrafter"/>
</dbReference>
<dbReference type="Proteomes" id="UP000231358">
    <property type="component" value="Unassembled WGS sequence"/>
</dbReference>
<name>A0A2G7FFW1_9EURO</name>
<dbReference type="InterPro" id="IPR036291">
    <property type="entry name" value="NAD(P)-bd_dom_sf"/>
</dbReference>
<dbReference type="PROSITE" id="PS50075">
    <property type="entry name" value="CARRIER"/>
    <property type="match status" value="1"/>
</dbReference>
<dbReference type="SMART" id="SM00823">
    <property type="entry name" value="PKS_PP"/>
    <property type="match status" value="1"/>
</dbReference>
<dbReference type="SUPFAM" id="SSF47336">
    <property type="entry name" value="ACP-like"/>
    <property type="match status" value="1"/>
</dbReference>
<dbReference type="STRING" id="656916.A0A2G7FFW1"/>
<organism evidence="4 5">
    <name type="scientific">Aspergillus arachidicola</name>
    <dbReference type="NCBI Taxonomy" id="656916"/>
    <lineage>
        <taxon>Eukaryota</taxon>
        <taxon>Fungi</taxon>
        <taxon>Dikarya</taxon>
        <taxon>Ascomycota</taxon>
        <taxon>Pezizomycotina</taxon>
        <taxon>Eurotiomycetes</taxon>
        <taxon>Eurotiomycetidae</taxon>
        <taxon>Eurotiales</taxon>
        <taxon>Aspergillaceae</taxon>
        <taxon>Aspergillus</taxon>
        <taxon>Aspergillus subgen. Circumdati</taxon>
    </lineage>
</organism>
<dbReference type="SMART" id="SM00822">
    <property type="entry name" value="PKS_KR"/>
    <property type="match status" value="1"/>
</dbReference>
<keyword evidence="5" id="KW-1185">Reference proteome</keyword>
<gene>
    <name evidence="4" type="ORF">AARAC_010491</name>
</gene>
<evidence type="ECO:0000313" key="4">
    <source>
        <dbReference type="EMBL" id="PIG79195.1"/>
    </source>
</evidence>
<keyword evidence="2" id="KW-0597">Phosphoprotein</keyword>
<evidence type="ECO:0000256" key="2">
    <source>
        <dbReference type="ARBA" id="ARBA00022553"/>
    </source>
</evidence>
<dbReference type="InterPro" id="IPR036736">
    <property type="entry name" value="ACP-like_sf"/>
</dbReference>
<reference evidence="4 5" key="1">
    <citation type="submission" date="2017-05" db="EMBL/GenBank/DDBJ databases">
        <title>Genome sequence for an aflatoxigenic pathogen of Argentinian peanut, Aspergillus arachidicola.</title>
        <authorList>
            <person name="Moore G."/>
            <person name="Beltz S.B."/>
            <person name="Mack B.M."/>
        </authorList>
    </citation>
    <scope>NUCLEOTIDE SEQUENCE [LARGE SCALE GENOMIC DNA]</scope>
    <source>
        <strain evidence="4 5">CBS 117610</strain>
    </source>
</reference>
<dbReference type="GO" id="GO:0004312">
    <property type="term" value="F:fatty acid synthase activity"/>
    <property type="evidence" value="ECO:0007669"/>
    <property type="project" value="TreeGrafter"/>
</dbReference>
<dbReference type="InterPro" id="IPR020806">
    <property type="entry name" value="PKS_PP-bd"/>
</dbReference>
<dbReference type="GO" id="GO:0006633">
    <property type="term" value="P:fatty acid biosynthetic process"/>
    <property type="evidence" value="ECO:0007669"/>
    <property type="project" value="TreeGrafter"/>
</dbReference>
<dbReference type="AlphaFoldDB" id="A0A2G7FFW1"/>
<evidence type="ECO:0000256" key="1">
    <source>
        <dbReference type="ARBA" id="ARBA00022450"/>
    </source>
</evidence>
<protein>
    <recommendedName>
        <fullName evidence="3">Carrier domain-containing protein</fullName>
    </recommendedName>
</protein>
<dbReference type="Pfam" id="PF08659">
    <property type="entry name" value="KR"/>
    <property type="match status" value="1"/>
</dbReference>
<accession>A0A2G7FFW1</accession>
<keyword evidence="1" id="KW-0596">Phosphopantetheine</keyword>
<dbReference type="InterPro" id="IPR013968">
    <property type="entry name" value="PKS_KR"/>
</dbReference>
<sequence length="432" mass="47204">MEDPNAKLTTLDVQSNSGLAADTAINAVLEYLKQERSKVLVDAEFAERNGILHVHRVVPDEPINKLKWDVRQGAEPVLRDLHDAHAAVSLRAERIGTFQSLTLAENDASEIPVHESRVQSDQHPGLCGSLAIHMTRQGARQIIVCSRSGLLDDASQKTVANCSAYGYGIVEAKGDVADMAFLRKMFREAAPAIAGVVQGAMILRDKPYEGMTLDEYHTALYGKFHGTWALHHVSMEQQQPLENRGKKGQSNYSAANTFLDAFAAYRQSLGLRANSVNLGLIEDVGYVAEQGGMHSHFDERVWTPLYEGNLRQILDLSILQQTTSPINPSSSAQLVPGLGFPLPDNSDLIREARSDTSSGGLQQACRVAAVEPMAAQFTKILQLEAEMEPAKSMMAYELDSLAAVELRNWVRSELGAELTTLDITNASPMVAL</sequence>